<accession>A0AAE3XKK7</accession>
<keyword evidence="2" id="KW-1185">Reference proteome</keyword>
<dbReference type="EMBL" id="JAVDQD010000003">
    <property type="protein sequence ID" value="MDR6239541.1"/>
    <property type="molecule type" value="Genomic_DNA"/>
</dbReference>
<comment type="caution">
    <text evidence="1">The sequence shown here is derived from an EMBL/GenBank/DDBJ whole genome shotgun (WGS) entry which is preliminary data.</text>
</comment>
<protein>
    <submittedName>
        <fullName evidence="1">Uncharacterized protein</fullName>
    </submittedName>
</protein>
<name>A0AAE3XKK7_9BACT</name>
<dbReference type="RefSeq" id="WP_309939232.1">
    <property type="nucleotide sequence ID" value="NZ_AP025305.1"/>
</dbReference>
<reference evidence="1" key="1">
    <citation type="submission" date="2023-07" db="EMBL/GenBank/DDBJ databases">
        <title>Genomic Encyclopedia of Type Strains, Phase IV (KMG-IV): sequencing the most valuable type-strain genomes for metagenomic binning, comparative biology and taxonomic classification.</title>
        <authorList>
            <person name="Goeker M."/>
        </authorList>
    </citation>
    <scope>NUCLEOTIDE SEQUENCE</scope>
    <source>
        <strain evidence="1">DSM 26174</strain>
    </source>
</reference>
<evidence type="ECO:0000313" key="2">
    <source>
        <dbReference type="Proteomes" id="UP001185092"/>
    </source>
</evidence>
<organism evidence="1 2">
    <name type="scientific">Aureibacter tunicatorum</name>
    <dbReference type="NCBI Taxonomy" id="866807"/>
    <lineage>
        <taxon>Bacteria</taxon>
        <taxon>Pseudomonadati</taxon>
        <taxon>Bacteroidota</taxon>
        <taxon>Cytophagia</taxon>
        <taxon>Cytophagales</taxon>
        <taxon>Persicobacteraceae</taxon>
        <taxon>Aureibacter</taxon>
    </lineage>
</organism>
<dbReference type="AlphaFoldDB" id="A0AAE3XKK7"/>
<gene>
    <name evidence="1" type="ORF">HNQ88_002589</name>
</gene>
<proteinExistence type="predicted"/>
<sequence length="640" mass="71112">MSYLNNFRLSFSGGCSFNPCTANNDDVGLFVMDPVNGSLAGDFADLSDEEAQHKLKQLTQNGSYVSSGWNFFGDYAFLFKQLGITSAGMPGDINPLSEPLPFYFLGSVDPTNQHSRYGSPIMIDMDPTGTSCSRVIFGGLLIGDDMDNPLLKITGNVSSANYYIDPRSIKAGGFSSFMATWQVSYAYDDSWIVDESNETIKALMDEVKKNKGITINFSIFEMAPAILSQNLSADFNEGKGTMNPVIGYTIGNIGVWEADELASSPSGRVISPTHSIKSKETIGSSAFFSIDQNNTLSIDLSKCFIKKSPRFTISSEEALNDPAKNKERINQIENVGQIGPNVTLDGELKLVTFDNDGNIKTQFDNTIDYDNENYFKTGGVVDVAMNADDITEIENNPVGLILTNSDNDPITLLSEEIYVIRSEDKYLYINPNETNPLNFKIEKLGKPLSPSDSIEIEFDLEFTGTLQAEFDQHKALNIALTSAVGNLNTVSEEEGNEKYTLTITGKEANGCALDLGWIVGGYRQINFSKINGIKNSFYAVAKTYQNDDYSHMDESDKFTWDFVYPEVLRYYYVIFPAMSLRLPLNNETLITDNVYAEVLKRISDQYRDTSLFMPMTHVMSPGKTTLLRQYLEYSNNLPLT</sequence>
<dbReference type="Proteomes" id="UP001185092">
    <property type="component" value="Unassembled WGS sequence"/>
</dbReference>
<evidence type="ECO:0000313" key="1">
    <source>
        <dbReference type="EMBL" id="MDR6239541.1"/>
    </source>
</evidence>